<evidence type="ECO:0000256" key="9">
    <source>
        <dbReference type="SAM" id="MobiDB-lite"/>
    </source>
</evidence>
<comment type="catalytic activity">
    <reaction evidence="8">
        <text>L-tyrosyl-[protein] + ATP = O-phospho-L-tyrosyl-[protein] + ADP + H(+)</text>
        <dbReference type="Rhea" id="RHEA:10596"/>
        <dbReference type="Rhea" id="RHEA-COMP:10136"/>
        <dbReference type="Rhea" id="RHEA-COMP:20101"/>
        <dbReference type="ChEBI" id="CHEBI:15378"/>
        <dbReference type="ChEBI" id="CHEBI:30616"/>
        <dbReference type="ChEBI" id="CHEBI:46858"/>
        <dbReference type="ChEBI" id="CHEBI:61978"/>
        <dbReference type="ChEBI" id="CHEBI:456216"/>
        <dbReference type="EC" id="2.7.10.2"/>
    </reaction>
</comment>
<dbReference type="CDD" id="cd05387">
    <property type="entry name" value="BY-kinase"/>
    <property type="match status" value="1"/>
</dbReference>
<dbReference type="PANTHER" id="PTHR32309:SF13">
    <property type="entry name" value="FERRIC ENTEROBACTIN TRANSPORT PROTEIN FEPE"/>
    <property type="match status" value="1"/>
</dbReference>
<dbReference type="EMBL" id="WAJR01000016">
    <property type="protein sequence ID" value="KAB1640219.1"/>
    <property type="molecule type" value="Genomic_DNA"/>
</dbReference>
<reference evidence="11 12" key="1">
    <citation type="submission" date="2019-09" db="EMBL/GenBank/DDBJ databases">
        <title>Whole genome shotgun sequencing (WGS) of Ellagibacter isourolithinifaciens DSM 104140(T) and Adlercreutzia muris DSM 29508(T).</title>
        <authorList>
            <person name="Stoll D.A."/>
            <person name="Danylec N."/>
            <person name="Huch M."/>
        </authorList>
    </citation>
    <scope>NUCLEOTIDE SEQUENCE [LARGE SCALE GENOMIC DNA]</scope>
    <source>
        <strain evidence="11 12">DSM 104140</strain>
    </source>
</reference>
<dbReference type="Pfam" id="PF13614">
    <property type="entry name" value="AAA_31"/>
    <property type="match status" value="1"/>
</dbReference>
<feature type="compositionally biased region" description="Low complexity" evidence="9">
    <location>
        <begin position="287"/>
        <end position="304"/>
    </location>
</feature>
<dbReference type="GO" id="GO:0005886">
    <property type="term" value="C:plasma membrane"/>
    <property type="evidence" value="ECO:0007669"/>
    <property type="project" value="TreeGrafter"/>
</dbReference>
<dbReference type="PANTHER" id="PTHR32309">
    <property type="entry name" value="TYROSINE-PROTEIN KINASE"/>
    <property type="match status" value="1"/>
</dbReference>
<evidence type="ECO:0000256" key="1">
    <source>
        <dbReference type="ARBA" id="ARBA00007316"/>
    </source>
</evidence>
<keyword evidence="6" id="KW-0067">ATP-binding</keyword>
<evidence type="ECO:0000256" key="2">
    <source>
        <dbReference type="ARBA" id="ARBA00011903"/>
    </source>
</evidence>
<gene>
    <name evidence="11" type="ORF">F8C90_07110</name>
</gene>
<evidence type="ECO:0000256" key="3">
    <source>
        <dbReference type="ARBA" id="ARBA00022679"/>
    </source>
</evidence>
<comment type="similarity">
    <text evidence="1">Belongs to the CpsD/CapB family.</text>
</comment>
<evidence type="ECO:0000259" key="10">
    <source>
        <dbReference type="Pfam" id="PF13614"/>
    </source>
</evidence>
<dbReference type="InterPro" id="IPR025669">
    <property type="entry name" value="AAA_dom"/>
</dbReference>
<dbReference type="InterPro" id="IPR005702">
    <property type="entry name" value="Wzc-like_C"/>
</dbReference>
<accession>A0A6N6NKS9</accession>
<proteinExistence type="inferred from homology"/>
<comment type="caution">
    <text evidence="11">The sequence shown here is derived from an EMBL/GenBank/DDBJ whole genome shotgun (WGS) entry which is preliminary data.</text>
</comment>
<feature type="compositionally biased region" description="Basic and acidic residues" evidence="9">
    <location>
        <begin position="259"/>
        <end position="276"/>
    </location>
</feature>
<keyword evidence="4" id="KW-0547">Nucleotide-binding</keyword>
<feature type="domain" description="AAA" evidence="10">
    <location>
        <begin position="40"/>
        <end position="166"/>
    </location>
</feature>
<organism evidence="11 12">
    <name type="scientific">Ellagibacter isourolithinifaciens</name>
    <dbReference type="NCBI Taxonomy" id="2137581"/>
    <lineage>
        <taxon>Bacteria</taxon>
        <taxon>Bacillati</taxon>
        <taxon>Actinomycetota</taxon>
        <taxon>Coriobacteriia</taxon>
        <taxon>Eggerthellales</taxon>
        <taxon>Eggerthellaceae</taxon>
        <taxon>Ellagibacter</taxon>
    </lineage>
</organism>
<dbReference type="AlphaFoldDB" id="A0A6N6NKS9"/>
<dbReference type="SUPFAM" id="SSF52540">
    <property type="entry name" value="P-loop containing nucleoside triphosphate hydrolases"/>
    <property type="match status" value="1"/>
</dbReference>
<dbReference type="GO" id="GO:0005524">
    <property type="term" value="F:ATP binding"/>
    <property type="evidence" value="ECO:0007669"/>
    <property type="project" value="UniProtKB-KW"/>
</dbReference>
<dbReference type="RefSeq" id="WP_158049832.1">
    <property type="nucleotide sequence ID" value="NZ_WAJR01000016.1"/>
</dbReference>
<dbReference type="NCBIfam" id="TIGR01007">
    <property type="entry name" value="eps_fam"/>
    <property type="match status" value="1"/>
</dbReference>
<evidence type="ECO:0000256" key="8">
    <source>
        <dbReference type="ARBA" id="ARBA00051245"/>
    </source>
</evidence>
<dbReference type="Proteomes" id="UP000468668">
    <property type="component" value="Unassembled WGS sequence"/>
</dbReference>
<protein>
    <recommendedName>
        <fullName evidence="2">non-specific protein-tyrosine kinase</fullName>
        <ecNumber evidence="2">2.7.10.2</ecNumber>
    </recommendedName>
</protein>
<evidence type="ECO:0000256" key="7">
    <source>
        <dbReference type="ARBA" id="ARBA00023137"/>
    </source>
</evidence>
<evidence type="ECO:0000313" key="11">
    <source>
        <dbReference type="EMBL" id="KAB1640219.1"/>
    </source>
</evidence>
<keyword evidence="5 11" id="KW-0418">Kinase</keyword>
<dbReference type="InterPro" id="IPR027417">
    <property type="entry name" value="P-loop_NTPase"/>
</dbReference>
<evidence type="ECO:0000256" key="5">
    <source>
        <dbReference type="ARBA" id="ARBA00022777"/>
    </source>
</evidence>
<dbReference type="OrthoDB" id="9812433at2"/>
<sequence>MAKKNRKRPSQFQNPLLSNASKTLFANIRFVSIDEKVKTIVVTSTGMDEGKTQVSTNLACAIASSGKKVLIVDTDMRRRCIAGLLGIHTECGLYSVLVGQAPLKSAIYPTDRPNLYFMDSEPNIPSPPDVLSTKRFAALVDTLREMFDYVIFDSPPIGLFVDAAIISNLVDGTLYVIRERAAKRDAVVAGVQQLKAANARILGSVITFSREEANNDYYYVYYNSEGKRVSHKDREKQLMENPNARDLAADDIGQWARKAGIDPKQAERRESGERPRRQGSGAGVGAGASPNANAGAGMPPAASPQRATRASADEQFPRGAFKPAVPRRADGRAPRHKNTRI</sequence>
<dbReference type="Gene3D" id="3.40.50.300">
    <property type="entry name" value="P-loop containing nucleotide triphosphate hydrolases"/>
    <property type="match status" value="1"/>
</dbReference>
<keyword evidence="7" id="KW-0829">Tyrosine-protein kinase</keyword>
<evidence type="ECO:0000256" key="6">
    <source>
        <dbReference type="ARBA" id="ARBA00022840"/>
    </source>
</evidence>
<name>A0A6N6NKS9_9ACTN</name>
<evidence type="ECO:0000256" key="4">
    <source>
        <dbReference type="ARBA" id="ARBA00022741"/>
    </source>
</evidence>
<dbReference type="InterPro" id="IPR050445">
    <property type="entry name" value="Bact_polysacc_biosynth/exp"/>
</dbReference>
<dbReference type="EC" id="2.7.10.2" evidence="2"/>
<feature type="region of interest" description="Disordered" evidence="9">
    <location>
        <begin position="258"/>
        <end position="341"/>
    </location>
</feature>
<keyword evidence="12" id="KW-1185">Reference proteome</keyword>
<dbReference type="GO" id="GO:0004715">
    <property type="term" value="F:non-membrane spanning protein tyrosine kinase activity"/>
    <property type="evidence" value="ECO:0007669"/>
    <property type="project" value="UniProtKB-EC"/>
</dbReference>
<dbReference type="GeneID" id="98658174"/>
<keyword evidence="3" id="KW-0808">Transferase</keyword>
<evidence type="ECO:0000313" key="12">
    <source>
        <dbReference type="Proteomes" id="UP000468668"/>
    </source>
</evidence>